<reference evidence="1" key="2">
    <citation type="submission" date="2015-02" db="UniProtKB">
        <authorList>
            <consortium name="EnsemblMetazoa"/>
        </authorList>
    </citation>
    <scope>IDENTIFICATION</scope>
</reference>
<dbReference type="Proteomes" id="UP000014500">
    <property type="component" value="Unassembled WGS sequence"/>
</dbReference>
<sequence>MRSGRLVAAKIQLPCRPSMPSNCVNCPYLGARASNSSKKITEGQQIPNCLLTRANVFRHFLSQLSTPITFSLYQEARRVEPQKTIEEENLRKV</sequence>
<accession>T1IN78</accession>
<dbReference type="EMBL" id="JH431152">
    <property type="status" value="NOT_ANNOTATED_CDS"/>
    <property type="molecule type" value="Genomic_DNA"/>
</dbReference>
<evidence type="ECO:0000313" key="1">
    <source>
        <dbReference type="EnsemblMetazoa" id="SMAR002455-PA"/>
    </source>
</evidence>
<dbReference type="HOGENOM" id="CLU_2402461_0_0_1"/>
<name>T1IN78_STRMM</name>
<protein>
    <submittedName>
        <fullName evidence="1">Uncharacterized protein</fullName>
    </submittedName>
</protein>
<evidence type="ECO:0000313" key="2">
    <source>
        <dbReference type="Proteomes" id="UP000014500"/>
    </source>
</evidence>
<proteinExistence type="predicted"/>
<reference evidence="2" key="1">
    <citation type="submission" date="2011-05" db="EMBL/GenBank/DDBJ databases">
        <authorList>
            <person name="Richards S.R."/>
            <person name="Qu J."/>
            <person name="Jiang H."/>
            <person name="Jhangiani S.N."/>
            <person name="Agravi P."/>
            <person name="Goodspeed R."/>
            <person name="Gross S."/>
            <person name="Mandapat C."/>
            <person name="Jackson L."/>
            <person name="Mathew T."/>
            <person name="Pu L."/>
            <person name="Thornton R."/>
            <person name="Saada N."/>
            <person name="Wilczek-Boney K.B."/>
            <person name="Lee S."/>
            <person name="Kovar C."/>
            <person name="Wu Y."/>
            <person name="Scherer S.E."/>
            <person name="Worley K.C."/>
            <person name="Muzny D.M."/>
            <person name="Gibbs R."/>
        </authorList>
    </citation>
    <scope>NUCLEOTIDE SEQUENCE</scope>
    <source>
        <strain evidence="2">Brora</strain>
    </source>
</reference>
<keyword evidence="2" id="KW-1185">Reference proteome</keyword>
<dbReference type="EnsemblMetazoa" id="SMAR002455-RA">
    <property type="protein sequence ID" value="SMAR002455-PA"/>
    <property type="gene ID" value="SMAR002455"/>
</dbReference>
<organism evidence="1 2">
    <name type="scientific">Strigamia maritima</name>
    <name type="common">European centipede</name>
    <name type="synonym">Geophilus maritimus</name>
    <dbReference type="NCBI Taxonomy" id="126957"/>
    <lineage>
        <taxon>Eukaryota</taxon>
        <taxon>Metazoa</taxon>
        <taxon>Ecdysozoa</taxon>
        <taxon>Arthropoda</taxon>
        <taxon>Myriapoda</taxon>
        <taxon>Chilopoda</taxon>
        <taxon>Pleurostigmophora</taxon>
        <taxon>Geophilomorpha</taxon>
        <taxon>Linotaeniidae</taxon>
        <taxon>Strigamia</taxon>
    </lineage>
</organism>
<dbReference type="AlphaFoldDB" id="T1IN78"/>